<accession>E0RQN1</accession>
<evidence type="ECO:0000313" key="4">
    <source>
        <dbReference type="Proteomes" id="UP000001296"/>
    </source>
</evidence>
<dbReference type="PaxDb" id="665571-STHERM_c05700"/>
<feature type="domain" description="MIP18 family-like" evidence="2">
    <location>
        <begin position="31"/>
        <end position="95"/>
    </location>
</feature>
<organism evidence="3 4">
    <name type="scientific">Winmispira thermophila (strain ATCC 49972 / DSM 6192 / RI 19.B1)</name>
    <name type="common">Spirochaeta thermophila</name>
    <dbReference type="NCBI Taxonomy" id="665571"/>
    <lineage>
        <taxon>Bacteria</taxon>
        <taxon>Pseudomonadati</taxon>
        <taxon>Spirochaetota</taxon>
        <taxon>Spirochaetia</taxon>
        <taxon>Winmispirales</taxon>
        <taxon>Winmispiraceae</taxon>
        <taxon>Winmispira</taxon>
    </lineage>
</organism>
<feature type="compositionally biased region" description="Polar residues" evidence="1">
    <location>
        <begin position="1"/>
        <end position="14"/>
    </location>
</feature>
<dbReference type="Pfam" id="PF01883">
    <property type="entry name" value="FeS_assembly_P"/>
    <property type="match status" value="1"/>
</dbReference>
<dbReference type="InterPro" id="IPR034904">
    <property type="entry name" value="FSCA_dom_sf"/>
</dbReference>
<evidence type="ECO:0000256" key="1">
    <source>
        <dbReference type="SAM" id="MobiDB-lite"/>
    </source>
</evidence>
<evidence type="ECO:0000313" key="3">
    <source>
        <dbReference type="EMBL" id="ADN01535.1"/>
    </source>
</evidence>
<reference key="1">
    <citation type="submission" date="2009-08" db="EMBL/GenBank/DDBJ databases">
        <title>The genome sequence of Spirochaeta thermophila DSM6192.</title>
        <authorList>
            <person name="Angelov A."/>
            <person name="Mientus M."/>
            <person name="Wittenberg S."/>
            <person name="Lehmann R."/>
            <person name="Liesegang H."/>
            <person name="Daniel R."/>
            <person name="Liebl W."/>
        </authorList>
    </citation>
    <scope>NUCLEOTIDE SEQUENCE</scope>
    <source>
        <strain>DSM 6192</strain>
    </source>
</reference>
<gene>
    <name evidence="3" type="ordered locus">STHERM_c05700</name>
</gene>
<dbReference type="AlphaFoldDB" id="E0RQN1"/>
<name>E0RQN1_WINT6</name>
<evidence type="ECO:0000259" key="2">
    <source>
        <dbReference type="Pfam" id="PF01883"/>
    </source>
</evidence>
<dbReference type="PANTHER" id="PTHR42831:SF1">
    <property type="entry name" value="FE-S PROTEIN MATURATION AUXILIARY FACTOR YITW"/>
    <property type="match status" value="1"/>
</dbReference>
<dbReference type="SUPFAM" id="SSF117916">
    <property type="entry name" value="Fe-S cluster assembly (FSCA) domain-like"/>
    <property type="match status" value="1"/>
</dbReference>
<dbReference type="eggNOG" id="COG2151">
    <property type="taxonomic scope" value="Bacteria"/>
</dbReference>
<dbReference type="KEGG" id="sta:STHERM_c05700"/>
<dbReference type="InterPro" id="IPR052339">
    <property type="entry name" value="Fe-S_Maturation_MIP18"/>
</dbReference>
<dbReference type="EMBL" id="CP001698">
    <property type="protein sequence ID" value="ADN01535.1"/>
    <property type="molecule type" value="Genomic_DNA"/>
</dbReference>
<dbReference type="InterPro" id="IPR002744">
    <property type="entry name" value="MIP18-like"/>
</dbReference>
<dbReference type="Gene3D" id="3.30.300.130">
    <property type="entry name" value="Fe-S cluster assembly (FSCA)"/>
    <property type="match status" value="1"/>
</dbReference>
<dbReference type="Proteomes" id="UP000001296">
    <property type="component" value="Chromosome"/>
</dbReference>
<proteinExistence type="predicted"/>
<sequence>MSTACPSPVSSEVRMSSHDDARGKKPPVSREVVYEALSNVYDPELGLPITDLGMVYRVDVFPDRIELDFTLTYPGCPLGEVIEKAIRAEVGKVAHTDNLVVRLVWDPPWTPDFMSEAARFSLGYPI</sequence>
<dbReference type="PANTHER" id="PTHR42831">
    <property type="entry name" value="FE-S PROTEIN MATURATION AUXILIARY FACTOR YITW"/>
    <property type="match status" value="1"/>
</dbReference>
<dbReference type="HOGENOM" id="CLU_091588_2_1_12"/>
<feature type="region of interest" description="Disordered" evidence="1">
    <location>
        <begin position="1"/>
        <end position="27"/>
    </location>
</feature>
<reference evidence="3 4" key="2">
    <citation type="journal article" date="2010" name="J. Bacteriol.">
        <title>Genome sequence of the polysaccharide-degrading, thermophilic anaerobe Spirochaeta thermophila DSM 6192.</title>
        <authorList>
            <person name="Angelov A."/>
            <person name="Liebl S."/>
            <person name="Ballschmiter M."/>
            <person name="Bomeke M."/>
            <person name="Lehmann R."/>
            <person name="Liesegang H."/>
            <person name="Daniel R."/>
            <person name="Liebl W."/>
        </authorList>
    </citation>
    <scope>NUCLEOTIDE SEQUENCE [LARGE SCALE GENOMIC DNA]</scope>
    <source>
        <strain evidence="4">ATCC 49972 / DSM 6192 / RI 19.B1</strain>
    </source>
</reference>
<protein>
    <submittedName>
        <fullName evidence="3">Putative metal-sulfur cluster biosynthetic enzyme</fullName>
    </submittedName>
</protein>